<dbReference type="InterPro" id="IPR000923">
    <property type="entry name" value="BlueCu_1"/>
</dbReference>
<evidence type="ECO:0000256" key="3">
    <source>
        <dbReference type="ARBA" id="ARBA00022982"/>
    </source>
</evidence>
<evidence type="ECO:0000256" key="2">
    <source>
        <dbReference type="ARBA" id="ARBA00022723"/>
    </source>
</evidence>
<protein>
    <submittedName>
        <fullName evidence="7">Plastocyanin/azurin family copper-binding protein</fullName>
    </submittedName>
</protein>
<keyword evidence="4" id="KW-0186">Copper</keyword>
<evidence type="ECO:0000256" key="1">
    <source>
        <dbReference type="ARBA" id="ARBA00022448"/>
    </source>
</evidence>
<organism evidence="7 8">
    <name type="scientific">Paenibacillus mendelii</name>
    <dbReference type="NCBI Taxonomy" id="206163"/>
    <lineage>
        <taxon>Bacteria</taxon>
        <taxon>Bacillati</taxon>
        <taxon>Bacillota</taxon>
        <taxon>Bacilli</taxon>
        <taxon>Bacillales</taxon>
        <taxon>Paenibacillaceae</taxon>
        <taxon>Paenibacillus</taxon>
    </lineage>
</organism>
<dbReference type="PANTHER" id="PTHR39335:SF1">
    <property type="entry name" value="BLL4220 PROTEIN"/>
    <property type="match status" value="1"/>
</dbReference>
<keyword evidence="3" id="KW-0249">Electron transport</keyword>
<dbReference type="PROSITE" id="PS00196">
    <property type="entry name" value="COPPER_BLUE"/>
    <property type="match status" value="1"/>
</dbReference>
<feature type="domain" description="Blue (type 1) copper" evidence="6">
    <location>
        <begin position="450"/>
        <end position="529"/>
    </location>
</feature>
<evidence type="ECO:0000313" key="8">
    <source>
        <dbReference type="Proteomes" id="UP001589818"/>
    </source>
</evidence>
<evidence type="ECO:0000259" key="6">
    <source>
        <dbReference type="Pfam" id="PF00127"/>
    </source>
</evidence>
<dbReference type="Pfam" id="PF00127">
    <property type="entry name" value="Copper-bind"/>
    <property type="match status" value="1"/>
</dbReference>
<dbReference type="InterPro" id="IPR028871">
    <property type="entry name" value="BlueCu_1_BS"/>
</dbReference>
<comment type="caution">
    <text evidence="7">The sequence shown here is derived from an EMBL/GenBank/DDBJ whole genome shotgun (WGS) entry which is preliminary data.</text>
</comment>
<feature type="signal peptide" evidence="5">
    <location>
        <begin position="1"/>
        <end position="26"/>
    </location>
</feature>
<accession>A0ABV6J8D6</accession>
<dbReference type="InterPro" id="IPR008972">
    <property type="entry name" value="Cupredoxin"/>
</dbReference>
<keyword evidence="8" id="KW-1185">Reference proteome</keyword>
<dbReference type="RefSeq" id="WP_204819267.1">
    <property type="nucleotide sequence ID" value="NZ_JANHOF010000003.1"/>
</dbReference>
<dbReference type="Proteomes" id="UP001589818">
    <property type="component" value="Unassembled WGS sequence"/>
</dbReference>
<dbReference type="InterPro" id="IPR035668">
    <property type="entry name" value="Amicyanin"/>
</dbReference>
<reference evidence="7 8" key="1">
    <citation type="submission" date="2024-09" db="EMBL/GenBank/DDBJ databases">
        <authorList>
            <person name="Sun Q."/>
            <person name="Mori K."/>
        </authorList>
    </citation>
    <scope>NUCLEOTIDE SEQUENCE [LARGE SCALE GENOMIC DNA]</scope>
    <source>
        <strain evidence="7 8">CCM 4839</strain>
    </source>
</reference>
<keyword evidence="2" id="KW-0479">Metal-binding</keyword>
<name>A0ABV6J8D6_9BACL</name>
<evidence type="ECO:0000313" key="7">
    <source>
        <dbReference type="EMBL" id="MFC0392149.1"/>
    </source>
</evidence>
<keyword evidence="1" id="KW-0813">Transport</keyword>
<dbReference type="InterPro" id="IPR005297">
    <property type="entry name" value="Lipoprotein_repeat"/>
</dbReference>
<gene>
    <name evidence="7" type="ORF">ACFFJ8_12330</name>
</gene>
<evidence type="ECO:0000256" key="4">
    <source>
        <dbReference type="ARBA" id="ARBA00023008"/>
    </source>
</evidence>
<evidence type="ECO:0000256" key="5">
    <source>
        <dbReference type="SAM" id="SignalP"/>
    </source>
</evidence>
<dbReference type="PANTHER" id="PTHR39335">
    <property type="entry name" value="BLL4220 PROTEIN"/>
    <property type="match status" value="1"/>
</dbReference>
<dbReference type="EMBL" id="JBHLVF010000017">
    <property type="protein sequence ID" value="MFC0392149.1"/>
    <property type="molecule type" value="Genomic_DNA"/>
</dbReference>
<feature type="chain" id="PRO_5045730089" evidence="5">
    <location>
        <begin position="27"/>
        <end position="529"/>
    </location>
</feature>
<dbReference type="Gene3D" id="2.60.40.420">
    <property type="entry name" value="Cupredoxins - blue copper proteins"/>
    <property type="match status" value="1"/>
</dbReference>
<proteinExistence type="predicted"/>
<dbReference type="CDD" id="cd13921">
    <property type="entry name" value="Amicyanin"/>
    <property type="match status" value="1"/>
</dbReference>
<keyword evidence="5" id="KW-0732">Signal</keyword>
<sequence>MRKFARVLVGISLCASLLLSAAGVFAEEQVNREAVQTDAQAAEELGLMIGEGDGVTPAYLAQKSTRIQAALISLRLQGKLEEALSYKGTVNFTDAKLVGKGNQAVLAYLKDHPEYGWTGTGGGRFDPLSDISAAQLYKVLLEVAGYKSGTDFAYANTETYAAGKGLGQIAGAAVLTNAHIATALIEALTIETAHGHALFAMLQESGAIPASAMMPQGERIGLRSDAKLGTYMTDGKGRSLYFFTKDAQDVNACQGECITNWPLFASEQLQIPASLDPADFTVLTRKDGTKQWMYKGWPLYYFVKDKAAGDVLGEAVGGVWFLAKSDYSVMLGTNGTLGNYLTDDRGRTLYYFDKDTPQSSVCQGDCIANWPAYGETDGSVPSTMKKADFNRITRADGSIQATFKGYPLYYFIKDKAHGDVTGQDVNKVWFVIDPAKFNGTTAAQAVKTYRVDIKEFSFGTEPLTVEAGSEIVFTNYDDMKHNAVAVDGAFATPLLAKGESFTIKIDKAGTYDYFCEPHKSFMTGQIIVK</sequence>
<dbReference type="SUPFAM" id="SSF49503">
    <property type="entry name" value="Cupredoxins"/>
    <property type="match status" value="1"/>
</dbReference>
<dbReference type="Pfam" id="PF03640">
    <property type="entry name" value="Lipoprotein_15"/>
    <property type="match status" value="4"/>
</dbReference>